<reference evidence="2" key="1">
    <citation type="submission" date="2020-05" db="EMBL/GenBank/DDBJ databases">
        <authorList>
            <person name="Chiriac C."/>
            <person name="Salcher M."/>
            <person name="Ghai R."/>
            <person name="Kavagutti S V."/>
        </authorList>
    </citation>
    <scope>NUCLEOTIDE SEQUENCE</scope>
</reference>
<dbReference type="EMBL" id="CAFBON010000089">
    <property type="protein sequence ID" value="CAB4988182.1"/>
    <property type="molecule type" value="Genomic_DNA"/>
</dbReference>
<sequence length="69" mass="7310">MGVPLWGGHVPVPEQFLHDTQVRPVVEQVSGKGVAERVGVCGRCAAPVDDPPNIAGGQAVPPFVDEQRR</sequence>
<proteinExistence type="predicted"/>
<dbReference type="AlphaFoldDB" id="A0A6J7NBD0"/>
<evidence type="ECO:0000313" key="2">
    <source>
        <dbReference type="EMBL" id="CAB4988182.1"/>
    </source>
</evidence>
<protein>
    <submittedName>
        <fullName evidence="2">Unannotated protein</fullName>
    </submittedName>
</protein>
<gene>
    <name evidence="2" type="ORF">UFOPK3954_00993</name>
</gene>
<organism evidence="2">
    <name type="scientific">freshwater metagenome</name>
    <dbReference type="NCBI Taxonomy" id="449393"/>
    <lineage>
        <taxon>unclassified sequences</taxon>
        <taxon>metagenomes</taxon>
        <taxon>ecological metagenomes</taxon>
    </lineage>
</organism>
<name>A0A6J7NBD0_9ZZZZ</name>
<feature type="region of interest" description="Disordered" evidence="1">
    <location>
        <begin position="50"/>
        <end position="69"/>
    </location>
</feature>
<evidence type="ECO:0000256" key="1">
    <source>
        <dbReference type="SAM" id="MobiDB-lite"/>
    </source>
</evidence>
<accession>A0A6J7NBD0</accession>